<dbReference type="Pfam" id="PF01553">
    <property type="entry name" value="Acyltransferase"/>
    <property type="match status" value="1"/>
</dbReference>
<keyword evidence="7" id="KW-1185">Reference proteome</keyword>
<evidence type="ECO:0000256" key="2">
    <source>
        <dbReference type="ARBA" id="ARBA00022679"/>
    </source>
</evidence>
<proteinExistence type="predicted"/>
<accession>A0A937CS89</accession>
<comment type="pathway">
    <text evidence="1">Lipid metabolism.</text>
</comment>
<feature type="region of interest" description="Disordered" evidence="4">
    <location>
        <begin position="182"/>
        <end position="205"/>
    </location>
</feature>
<evidence type="ECO:0000256" key="3">
    <source>
        <dbReference type="ARBA" id="ARBA00023315"/>
    </source>
</evidence>
<dbReference type="SMART" id="SM00563">
    <property type="entry name" value="PlsC"/>
    <property type="match status" value="1"/>
</dbReference>
<protein>
    <submittedName>
        <fullName evidence="6">Lysophospholipid acyltransferase family protein</fullName>
    </submittedName>
</protein>
<evidence type="ECO:0000313" key="7">
    <source>
        <dbReference type="Proteomes" id="UP000599109"/>
    </source>
</evidence>
<dbReference type="PANTHER" id="PTHR10434:SF9">
    <property type="entry name" value="PHOSPHOLIPID_GLYCEROL ACYLTRANSFERASE DOMAIN-CONTAINING PROTEIN"/>
    <property type="match status" value="1"/>
</dbReference>
<reference evidence="6 7" key="1">
    <citation type="journal article" date="2017" name="Int. J. Syst. Evol. Microbiol.">
        <title>Ramlibacter monticola sp. nov., isolated from forest soil.</title>
        <authorList>
            <person name="Chaudhary D.K."/>
            <person name="Kim J."/>
        </authorList>
    </citation>
    <scope>NUCLEOTIDE SEQUENCE [LARGE SCALE GENOMIC DNA]</scope>
    <source>
        <strain evidence="6 7">KACC 19175</strain>
    </source>
</reference>
<feature type="domain" description="Phospholipid/glycerol acyltransferase" evidence="5">
    <location>
        <begin position="39"/>
        <end position="148"/>
    </location>
</feature>
<evidence type="ECO:0000259" key="5">
    <source>
        <dbReference type="SMART" id="SM00563"/>
    </source>
</evidence>
<dbReference type="SUPFAM" id="SSF69593">
    <property type="entry name" value="Glycerol-3-phosphate (1)-acyltransferase"/>
    <property type="match status" value="1"/>
</dbReference>
<dbReference type="CDD" id="cd07988">
    <property type="entry name" value="LPLAT_ABO13168-like"/>
    <property type="match status" value="1"/>
</dbReference>
<evidence type="ECO:0000256" key="1">
    <source>
        <dbReference type="ARBA" id="ARBA00005189"/>
    </source>
</evidence>
<dbReference type="AlphaFoldDB" id="A0A937CS89"/>
<dbReference type="GO" id="GO:0003841">
    <property type="term" value="F:1-acylglycerol-3-phosphate O-acyltransferase activity"/>
    <property type="evidence" value="ECO:0007669"/>
    <property type="project" value="TreeGrafter"/>
</dbReference>
<dbReference type="PANTHER" id="PTHR10434">
    <property type="entry name" value="1-ACYL-SN-GLYCEROL-3-PHOSPHATE ACYLTRANSFERASE"/>
    <property type="match status" value="1"/>
</dbReference>
<name>A0A937CS89_9BURK</name>
<evidence type="ECO:0000313" key="6">
    <source>
        <dbReference type="EMBL" id="MBL0390183.1"/>
    </source>
</evidence>
<dbReference type="InterPro" id="IPR002123">
    <property type="entry name" value="Plipid/glycerol_acylTrfase"/>
</dbReference>
<organism evidence="6 7">
    <name type="scientific">Ramlibacter monticola</name>
    <dbReference type="NCBI Taxonomy" id="1926872"/>
    <lineage>
        <taxon>Bacteria</taxon>
        <taxon>Pseudomonadati</taxon>
        <taxon>Pseudomonadota</taxon>
        <taxon>Betaproteobacteria</taxon>
        <taxon>Burkholderiales</taxon>
        <taxon>Comamonadaceae</taxon>
        <taxon>Ramlibacter</taxon>
    </lineage>
</organism>
<dbReference type="Proteomes" id="UP000599109">
    <property type="component" value="Unassembled WGS sequence"/>
</dbReference>
<gene>
    <name evidence="6" type="ORF">JJ685_03420</name>
</gene>
<dbReference type="EMBL" id="JAEQNE010000001">
    <property type="protein sequence ID" value="MBL0390183.1"/>
    <property type="molecule type" value="Genomic_DNA"/>
</dbReference>
<evidence type="ECO:0000256" key="4">
    <source>
        <dbReference type="SAM" id="MobiDB-lite"/>
    </source>
</evidence>
<keyword evidence="3 6" id="KW-0012">Acyltransferase</keyword>
<keyword evidence="2" id="KW-0808">Transferase</keyword>
<comment type="caution">
    <text evidence="6">The sequence shown here is derived from an EMBL/GenBank/DDBJ whole genome shotgun (WGS) entry which is preliminary data.</text>
</comment>
<dbReference type="GO" id="GO:0006654">
    <property type="term" value="P:phosphatidic acid biosynthetic process"/>
    <property type="evidence" value="ECO:0007669"/>
    <property type="project" value="TreeGrafter"/>
</dbReference>
<sequence>MLRRGGGVTGRLVAAFSRLVLRLAGWQVVGGAPQAQRYVLIAAPHTTNWDFPLMMLFAAALGIRPAWLGKHTLFKPPFGWLVRLVGGIPVDRRLPGQLVEQLSARFEEQPRLVLVMPPEGSRGRRAHWKSGFYHVARSAGVPIAMGWLDYSRKQGGIGPLLTPSGDLGADMDKLRAFYADKQGLHPERQGPVRLAGEDDAAPPRE</sequence>